<accession>A0AAD7ZIC5</accession>
<dbReference type="AlphaFoldDB" id="A0AAD7ZIC5"/>
<organism evidence="2 3">
    <name type="scientific">Diploptera punctata</name>
    <name type="common">Pacific beetle cockroach</name>
    <dbReference type="NCBI Taxonomy" id="6984"/>
    <lineage>
        <taxon>Eukaryota</taxon>
        <taxon>Metazoa</taxon>
        <taxon>Ecdysozoa</taxon>
        <taxon>Arthropoda</taxon>
        <taxon>Hexapoda</taxon>
        <taxon>Insecta</taxon>
        <taxon>Pterygota</taxon>
        <taxon>Neoptera</taxon>
        <taxon>Polyneoptera</taxon>
        <taxon>Dictyoptera</taxon>
        <taxon>Blattodea</taxon>
        <taxon>Blaberoidea</taxon>
        <taxon>Blaberidae</taxon>
        <taxon>Diplopterinae</taxon>
        <taxon>Diploptera</taxon>
    </lineage>
</organism>
<feature type="region of interest" description="Disordered" evidence="1">
    <location>
        <begin position="94"/>
        <end position="127"/>
    </location>
</feature>
<dbReference type="EMBL" id="JASPKZ010008237">
    <property type="protein sequence ID" value="KAJ9580622.1"/>
    <property type="molecule type" value="Genomic_DNA"/>
</dbReference>
<evidence type="ECO:0000313" key="2">
    <source>
        <dbReference type="EMBL" id="KAJ9580622.1"/>
    </source>
</evidence>
<reference evidence="2" key="2">
    <citation type="submission" date="2023-05" db="EMBL/GenBank/DDBJ databases">
        <authorList>
            <person name="Fouks B."/>
        </authorList>
    </citation>
    <scope>NUCLEOTIDE SEQUENCE</scope>
    <source>
        <strain evidence="2">Stay&amp;Tobe</strain>
        <tissue evidence="2">Testes</tissue>
    </source>
</reference>
<feature type="compositionally biased region" description="Basic and acidic residues" evidence="1">
    <location>
        <begin position="94"/>
        <end position="108"/>
    </location>
</feature>
<keyword evidence="3" id="KW-1185">Reference proteome</keyword>
<gene>
    <name evidence="2" type="ORF">L9F63_024197</name>
</gene>
<evidence type="ECO:0000313" key="3">
    <source>
        <dbReference type="Proteomes" id="UP001233999"/>
    </source>
</evidence>
<protein>
    <submittedName>
        <fullName evidence="2">Uncharacterized protein</fullName>
    </submittedName>
</protein>
<feature type="non-terminal residue" evidence="2">
    <location>
        <position position="127"/>
    </location>
</feature>
<proteinExistence type="predicted"/>
<feature type="non-terminal residue" evidence="2">
    <location>
        <position position="1"/>
    </location>
</feature>
<reference evidence="2" key="1">
    <citation type="journal article" date="2023" name="IScience">
        <title>Live-bearing cockroach genome reveals convergent evolutionary mechanisms linked to viviparity in insects and beyond.</title>
        <authorList>
            <person name="Fouks B."/>
            <person name="Harrison M.C."/>
            <person name="Mikhailova A.A."/>
            <person name="Marchal E."/>
            <person name="English S."/>
            <person name="Carruthers M."/>
            <person name="Jennings E.C."/>
            <person name="Chiamaka E.L."/>
            <person name="Frigard R.A."/>
            <person name="Pippel M."/>
            <person name="Attardo G.M."/>
            <person name="Benoit J.B."/>
            <person name="Bornberg-Bauer E."/>
            <person name="Tobe S.S."/>
        </authorList>
    </citation>
    <scope>NUCLEOTIDE SEQUENCE</scope>
    <source>
        <strain evidence="2">Stay&amp;Tobe</strain>
    </source>
</reference>
<feature type="compositionally biased region" description="Polar residues" evidence="1">
    <location>
        <begin position="118"/>
        <end position="127"/>
    </location>
</feature>
<dbReference type="Proteomes" id="UP001233999">
    <property type="component" value="Unassembled WGS sequence"/>
</dbReference>
<name>A0AAD7ZIC5_DIPPU</name>
<evidence type="ECO:0000256" key="1">
    <source>
        <dbReference type="SAM" id="MobiDB-lite"/>
    </source>
</evidence>
<sequence length="127" mass="14896">CSDIPLVAREQASAAPTEKARPHFLMKNCSKFSKNNEYRYHKSIQTKCHVYFHLSLFFWVSKSIHAGTDDFDHVFGIRREEEFDRVYQRIQLEEQENRRNIARRRPDENNGSGFIAENSGNMGQKEG</sequence>
<comment type="caution">
    <text evidence="2">The sequence shown here is derived from an EMBL/GenBank/DDBJ whole genome shotgun (WGS) entry which is preliminary data.</text>
</comment>